<comment type="similarity">
    <text evidence="2">Belongs to the GtrA family.</text>
</comment>
<keyword evidence="5 7" id="KW-0472">Membrane</keyword>
<reference evidence="10" key="1">
    <citation type="submission" date="2013-08" db="EMBL/GenBank/DDBJ databases">
        <title>Intrasporangium oryzae NRRL B-24470.</title>
        <authorList>
            <person name="Liu H."/>
            <person name="Wang G."/>
        </authorList>
    </citation>
    <scope>NUCLEOTIDE SEQUENCE [LARGE SCALE GENOMIC DNA]</scope>
    <source>
        <strain evidence="10">Q5-1</strain>
    </source>
</reference>
<feature type="transmembrane region" description="Helical" evidence="7">
    <location>
        <begin position="78"/>
        <end position="99"/>
    </location>
</feature>
<gene>
    <name evidence="9" type="ORF">N864_06160</name>
</gene>
<feature type="compositionally biased region" description="Pro residues" evidence="6">
    <location>
        <begin position="138"/>
        <end position="153"/>
    </location>
</feature>
<evidence type="ECO:0000256" key="5">
    <source>
        <dbReference type="ARBA" id="ARBA00023136"/>
    </source>
</evidence>
<feature type="transmembrane region" description="Helical" evidence="7">
    <location>
        <begin position="12"/>
        <end position="32"/>
    </location>
</feature>
<evidence type="ECO:0000313" key="9">
    <source>
        <dbReference type="EMBL" id="EWT05215.1"/>
    </source>
</evidence>
<evidence type="ECO:0000256" key="6">
    <source>
        <dbReference type="SAM" id="MobiDB-lite"/>
    </source>
</evidence>
<dbReference type="OrthoDB" id="2369748at2"/>
<evidence type="ECO:0000259" key="8">
    <source>
        <dbReference type="Pfam" id="PF04138"/>
    </source>
</evidence>
<evidence type="ECO:0000313" key="10">
    <source>
        <dbReference type="Proteomes" id="UP000019494"/>
    </source>
</evidence>
<proteinExistence type="inferred from homology"/>
<dbReference type="PANTHER" id="PTHR38459:SF6">
    <property type="entry name" value="ARABINOGALACTAN BIOSYNTHESIS RECRUITING PROTEIN RV3789"/>
    <property type="match status" value="1"/>
</dbReference>
<dbReference type="Pfam" id="PF04138">
    <property type="entry name" value="GtrA_DPMS_TM"/>
    <property type="match status" value="1"/>
</dbReference>
<comment type="subcellular location">
    <subcellularLocation>
        <location evidence="1">Membrane</location>
        <topology evidence="1">Multi-pass membrane protein</topology>
    </subcellularLocation>
</comment>
<evidence type="ECO:0000256" key="4">
    <source>
        <dbReference type="ARBA" id="ARBA00022989"/>
    </source>
</evidence>
<dbReference type="Proteomes" id="UP000019494">
    <property type="component" value="Unassembled WGS sequence"/>
</dbReference>
<accession>W9GGM2</accession>
<dbReference type="EMBL" id="AWQS01000135">
    <property type="protein sequence ID" value="EWT05215.1"/>
    <property type="molecule type" value="Genomic_DNA"/>
</dbReference>
<dbReference type="PANTHER" id="PTHR38459">
    <property type="entry name" value="PROPHAGE BACTOPRENOL-LINKED GLUCOSE TRANSLOCASE HOMOLOG"/>
    <property type="match status" value="1"/>
</dbReference>
<sequence length="184" mass="18910">MTVAGGLPRQLVRFAAVGLVSTAVHLGLFATLASAGVASQLANGTALVIATIGNTAANRWWTFGVVGRHRLVTHHGQALLIFAITWVASTAALAVLQAVHPAASTTSQTAVVAAANIASTVLRFVAMRSWIFRGRQEPPAPSAPPALSEPPAPSASAVPPASAAAPRHLSRGRRVRPPRSTTGR</sequence>
<feature type="domain" description="GtrA/DPMS transmembrane" evidence="8">
    <location>
        <begin position="13"/>
        <end position="132"/>
    </location>
</feature>
<keyword evidence="4 7" id="KW-1133">Transmembrane helix</keyword>
<evidence type="ECO:0000256" key="1">
    <source>
        <dbReference type="ARBA" id="ARBA00004141"/>
    </source>
</evidence>
<feature type="region of interest" description="Disordered" evidence="6">
    <location>
        <begin position="136"/>
        <end position="184"/>
    </location>
</feature>
<dbReference type="GO" id="GO:0000271">
    <property type="term" value="P:polysaccharide biosynthetic process"/>
    <property type="evidence" value="ECO:0007669"/>
    <property type="project" value="InterPro"/>
</dbReference>
<dbReference type="InterPro" id="IPR051401">
    <property type="entry name" value="GtrA_CellWall_Glycosyl"/>
</dbReference>
<evidence type="ECO:0000256" key="7">
    <source>
        <dbReference type="SAM" id="Phobius"/>
    </source>
</evidence>
<keyword evidence="3 7" id="KW-0812">Transmembrane</keyword>
<feature type="compositionally biased region" description="Basic residues" evidence="6">
    <location>
        <begin position="168"/>
        <end position="177"/>
    </location>
</feature>
<comment type="caution">
    <text evidence="9">The sequence shown here is derived from an EMBL/GenBank/DDBJ whole genome shotgun (WGS) entry which is preliminary data.</text>
</comment>
<dbReference type="RefSeq" id="WP_051518606.1">
    <property type="nucleotide sequence ID" value="NZ_AWQS01000135.1"/>
</dbReference>
<dbReference type="AlphaFoldDB" id="W9GGM2"/>
<feature type="compositionally biased region" description="Low complexity" evidence="6">
    <location>
        <begin position="154"/>
        <end position="166"/>
    </location>
</feature>
<keyword evidence="10" id="KW-1185">Reference proteome</keyword>
<evidence type="ECO:0000256" key="3">
    <source>
        <dbReference type="ARBA" id="ARBA00022692"/>
    </source>
</evidence>
<name>W9GGM2_9MICO</name>
<dbReference type="PATRIC" id="fig|584657.3.peg.2903"/>
<protein>
    <recommendedName>
        <fullName evidence="8">GtrA/DPMS transmembrane domain-containing protein</fullName>
    </recommendedName>
</protein>
<dbReference type="InterPro" id="IPR007267">
    <property type="entry name" value="GtrA_DPMS_TM"/>
</dbReference>
<feature type="transmembrane region" description="Helical" evidence="7">
    <location>
        <begin position="105"/>
        <end position="126"/>
    </location>
</feature>
<organism evidence="9 10">
    <name type="scientific">Intrasporangium chromatireducens Q5-1</name>
    <dbReference type="NCBI Taxonomy" id="584657"/>
    <lineage>
        <taxon>Bacteria</taxon>
        <taxon>Bacillati</taxon>
        <taxon>Actinomycetota</taxon>
        <taxon>Actinomycetes</taxon>
        <taxon>Micrococcales</taxon>
        <taxon>Intrasporangiaceae</taxon>
        <taxon>Intrasporangium</taxon>
    </lineage>
</organism>
<evidence type="ECO:0000256" key="2">
    <source>
        <dbReference type="ARBA" id="ARBA00009399"/>
    </source>
</evidence>
<dbReference type="GO" id="GO:0005886">
    <property type="term" value="C:plasma membrane"/>
    <property type="evidence" value="ECO:0007669"/>
    <property type="project" value="TreeGrafter"/>
</dbReference>